<feature type="transmembrane region" description="Helical" evidence="1">
    <location>
        <begin position="9"/>
        <end position="29"/>
    </location>
</feature>
<keyword evidence="1" id="KW-0812">Transmembrane</keyword>
<accession>A0A1W6MHQ1</accession>
<protein>
    <submittedName>
        <fullName evidence="2">Uncharacterized protein</fullName>
    </submittedName>
</protein>
<dbReference type="AlphaFoldDB" id="A0A1W6MHQ1"/>
<proteinExistence type="predicted"/>
<dbReference type="OrthoDB" id="1144596at2"/>
<keyword evidence="1" id="KW-1133">Transmembrane helix</keyword>
<evidence type="ECO:0000313" key="2">
    <source>
        <dbReference type="EMBL" id="ARN77123.1"/>
    </source>
</evidence>
<evidence type="ECO:0000256" key="1">
    <source>
        <dbReference type="SAM" id="Phobius"/>
    </source>
</evidence>
<gene>
    <name evidence="2" type="ORF">BST97_03470</name>
</gene>
<organism evidence="2 3">
    <name type="scientific">Nonlabens spongiae</name>
    <dbReference type="NCBI Taxonomy" id="331648"/>
    <lineage>
        <taxon>Bacteria</taxon>
        <taxon>Pseudomonadati</taxon>
        <taxon>Bacteroidota</taxon>
        <taxon>Flavobacteriia</taxon>
        <taxon>Flavobacteriales</taxon>
        <taxon>Flavobacteriaceae</taxon>
        <taxon>Nonlabens</taxon>
    </lineage>
</organism>
<keyword evidence="1" id="KW-0472">Membrane</keyword>
<dbReference type="RefSeq" id="WP_085765928.1">
    <property type="nucleotide sequence ID" value="NZ_CP019344.1"/>
</dbReference>
<feature type="transmembrane region" description="Helical" evidence="1">
    <location>
        <begin position="41"/>
        <end position="59"/>
    </location>
</feature>
<dbReference type="Proteomes" id="UP000193431">
    <property type="component" value="Chromosome"/>
</dbReference>
<evidence type="ECO:0000313" key="3">
    <source>
        <dbReference type="Proteomes" id="UP000193431"/>
    </source>
</evidence>
<name>A0A1W6MHQ1_9FLAO</name>
<reference evidence="2 3" key="1">
    <citation type="submission" date="2016-11" db="EMBL/GenBank/DDBJ databases">
        <title>Trade-off between light-utilization and light-protection in marine flavobacteria.</title>
        <authorList>
            <person name="Kumagai Y."/>
        </authorList>
    </citation>
    <scope>NUCLEOTIDE SEQUENCE [LARGE SCALE GENOMIC DNA]</scope>
    <source>
        <strain evidence="2 3">JCM 13191</strain>
    </source>
</reference>
<sequence>MDKNKIKGTIASAVIAGLVYAIIMSLFYQFFNDEPFNPKKLLVDFLLFAVIVAVINFISNNRRKK</sequence>
<dbReference type="STRING" id="331648.BST97_03470"/>
<keyword evidence="3" id="KW-1185">Reference proteome</keyword>
<dbReference type="EMBL" id="CP019344">
    <property type="protein sequence ID" value="ARN77123.1"/>
    <property type="molecule type" value="Genomic_DNA"/>
</dbReference>